<dbReference type="InterPro" id="IPR016166">
    <property type="entry name" value="FAD-bd_PCMH"/>
</dbReference>
<comment type="function">
    <text evidence="11">Catalyzes the oxidation of D-2-hydroxyglutarate (D-2-HG) to alpha-ketoglutarate. Also catalyzes the oxidation of other D-2-hydroxyacids, such as D-malate (D-MAL) and D-lactate (D-LAC). Exhibits high activities towards D-2-HG and D-MAL but a very weak activity towards D-LAC.</text>
</comment>
<dbReference type="PANTHER" id="PTHR43716">
    <property type="entry name" value="D-2-HYDROXYGLUTARATE DEHYDROGENASE, MITOCHONDRIAL"/>
    <property type="match status" value="1"/>
</dbReference>
<dbReference type="PROSITE" id="PS51387">
    <property type="entry name" value="FAD_PCMH"/>
    <property type="match status" value="1"/>
</dbReference>
<dbReference type="InterPro" id="IPR016164">
    <property type="entry name" value="FAD-linked_Oxase-like_C"/>
</dbReference>
<dbReference type="EMBL" id="JANEYF010004917">
    <property type="protein sequence ID" value="KAJ8929675.1"/>
    <property type="molecule type" value="Genomic_DNA"/>
</dbReference>
<keyword evidence="8" id="KW-0576">Peroxisome</keyword>
<keyword evidence="7" id="KW-0560">Oxidoreductase</keyword>
<evidence type="ECO:0000256" key="7">
    <source>
        <dbReference type="ARBA" id="ARBA00023002"/>
    </source>
</evidence>
<comment type="subcellular location">
    <subcellularLocation>
        <location evidence="2">Peroxisome</location>
    </subcellularLocation>
</comment>
<organism evidence="14 15">
    <name type="scientific">Rhamnusium bicolor</name>
    <dbReference type="NCBI Taxonomy" id="1586634"/>
    <lineage>
        <taxon>Eukaryota</taxon>
        <taxon>Metazoa</taxon>
        <taxon>Ecdysozoa</taxon>
        <taxon>Arthropoda</taxon>
        <taxon>Hexapoda</taxon>
        <taxon>Insecta</taxon>
        <taxon>Pterygota</taxon>
        <taxon>Neoptera</taxon>
        <taxon>Endopterygota</taxon>
        <taxon>Coleoptera</taxon>
        <taxon>Polyphaga</taxon>
        <taxon>Cucujiformia</taxon>
        <taxon>Chrysomeloidea</taxon>
        <taxon>Cerambycidae</taxon>
        <taxon>Lepturinae</taxon>
        <taxon>Rhagiini</taxon>
        <taxon>Rhamnusium</taxon>
    </lineage>
</organism>
<dbReference type="AlphaFoldDB" id="A0AAV8WUD6"/>
<evidence type="ECO:0000313" key="15">
    <source>
        <dbReference type="Proteomes" id="UP001162156"/>
    </source>
</evidence>
<comment type="cofactor">
    <cofactor evidence="1">
        <name>FAD</name>
        <dbReference type="ChEBI" id="CHEBI:57692"/>
    </cofactor>
</comment>
<gene>
    <name evidence="14" type="ORF">NQ314_017602</name>
</gene>
<dbReference type="Gene3D" id="3.30.43.10">
    <property type="entry name" value="Uridine Diphospho-n-acetylenolpyruvylglucosamine Reductase, domain 2"/>
    <property type="match status" value="1"/>
</dbReference>
<dbReference type="Gene3D" id="3.30.465.10">
    <property type="match status" value="2"/>
</dbReference>
<evidence type="ECO:0000256" key="2">
    <source>
        <dbReference type="ARBA" id="ARBA00004275"/>
    </source>
</evidence>
<reference evidence="14" key="1">
    <citation type="journal article" date="2023" name="Insect Mol. Biol.">
        <title>Genome sequencing provides insights into the evolution of gene families encoding plant cell wall-degrading enzymes in longhorned beetles.</title>
        <authorList>
            <person name="Shin N.R."/>
            <person name="Okamura Y."/>
            <person name="Kirsch R."/>
            <person name="Pauchet Y."/>
        </authorList>
    </citation>
    <scope>NUCLEOTIDE SEQUENCE</scope>
    <source>
        <strain evidence="14">RBIC_L_NR</strain>
    </source>
</reference>
<dbReference type="GO" id="GO:0071949">
    <property type="term" value="F:FAD binding"/>
    <property type="evidence" value="ECO:0007669"/>
    <property type="project" value="InterPro"/>
</dbReference>
<dbReference type="Proteomes" id="UP001162156">
    <property type="component" value="Unassembled WGS sequence"/>
</dbReference>
<evidence type="ECO:0000259" key="13">
    <source>
        <dbReference type="PROSITE" id="PS51387"/>
    </source>
</evidence>
<feature type="domain" description="FAD-binding PCMH-type" evidence="13">
    <location>
        <begin position="87"/>
        <end position="300"/>
    </location>
</feature>
<proteinExistence type="inferred from homology"/>
<keyword evidence="5" id="KW-0285">Flavoprotein</keyword>
<comment type="similarity">
    <text evidence="3">Belongs to the FAD-binding oxidoreductase/transferase type 4 family.</text>
</comment>
<evidence type="ECO:0000256" key="6">
    <source>
        <dbReference type="ARBA" id="ARBA00022827"/>
    </source>
</evidence>
<evidence type="ECO:0000256" key="4">
    <source>
        <dbReference type="ARBA" id="ARBA00011738"/>
    </source>
</evidence>
<name>A0AAV8WUD6_9CUCU</name>
<keyword evidence="6" id="KW-0274">FAD</keyword>
<accession>A0AAV8WUD6</accession>
<dbReference type="FunFam" id="3.30.70.2190:FF:000001">
    <property type="entry name" value="D-2-hydroxyglutarate dehydrogenase mitochondrial"/>
    <property type="match status" value="1"/>
</dbReference>
<dbReference type="InterPro" id="IPR036318">
    <property type="entry name" value="FAD-bd_PCMH-like_sf"/>
</dbReference>
<evidence type="ECO:0000256" key="10">
    <source>
        <dbReference type="ARBA" id="ARBA00039639"/>
    </source>
</evidence>
<dbReference type="GO" id="GO:0005777">
    <property type="term" value="C:peroxisome"/>
    <property type="evidence" value="ECO:0007669"/>
    <property type="project" value="UniProtKB-SubCell"/>
</dbReference>
<dbReference type="Pfam" id="PF01565">
    <property type="entry name" value="FAD_binding_4"/>
    <property type="match status" value="1"/>
</dbReference>
<evidence type="ECO:0000256" key="5">
    <source>
        <dbReference type="ARBA" id="ARBA00022630"/>
    </source>
</evidence>
<dbReference type="SUPFAM" id="SSF55103">
    <property type="entry name" value="FAD-linked oxidases, C-terminal domain"/>
    <property type="match status" value="1"/>
</dbReference>
<evidence type="ECO:0000256" key="11">
    <source>
        <dbReference type="ARBA" id="ARBA00045410"/>
    </source>
</evidence>
<dbReference type="InterPro" id="IPR029526">
    <property type="entry name" value="PGBD"/>
</dbReference>
<sequence>MLLYSLIVDIRLKVVLEAPTVRPIIIDVKQITLQNTYNVSRGNYNYLHENHISYFQDLLGDKRVIMDLSELEKYNVDWYIQVRDNELLGCSAVVVKPKTTEEVSKILSFCNENKLAVCPQGGNTSVVGGSVPVFDEIIISTELMNDIISLNETSGILVCQAGCILENLDNYLATKGLIVPLDLGSKGTCHIGGNVSTNAGGMRLLRYGNMHGNILGLEVICDPNYIPDVEEISECVDDTLIPDYDVLENAEGNSIIENDVPEENDDLGEGPSNAKDGYKFFALCGVSGLAYNFELYLGKENVVPPYETDLGAAANVVVRLCWGIKHNENYRVFFDNYYSTIPLVAYLAQQGILSLGTVRRNRIVDCKLPTEKELKKEERSYCTEYVVIYEGVDISTSVWKDNKLVNFASSFAGNNPYSTIKRFDRCKKERIDIPYLYVVKEYNKHMGGVDLLDSIMARYKILIQSKKCKQLAIVKTYQQRKKKADETTKEDKISTFSEFRAEVALCLCQEGQSIYKRRSGRPSAASVEQQLLAKKEKSPTVCVPPKDVRMDGVKANGEIIDCLSTLKKDNTGFHLKHLFIGSEGSLGFVTKVSIQCPPRPKHRNVAFLGLQDFDKVLRTFKEAKQELGEILSAVEVLDTPTMEFIKERNQQNSPIGEYPFYLLIETSGSNERHDAEKIKQIFGNNFK</sequence>
<dbReference type="InterPro" id="IPR016169">
    <property type="entry name" value="FAD-bd_PCMH_sub2"/>
</dbReference>
<dbReference type="InterPro" id="IPR051264">
    <property type="entry name" value="FAD-oxidored/transferase_4"/>
</dbReference>
<comment type="subunit">
    <text evidence="4">Homodimer.</text>
</comment>
<dbReference type="EC" id="1.1.99.39" evidence="9"/>
<evidence type="ECO:0000256" key="8">
    <source>
        <dbReference type="ARBA" id="ARBA00023140"/>
    </source>
</evidence>
<dbReference type="InterPro" id="IPR004113">
    <property type="entry name" value="FAD-bd_oxidored_4_C"/>
</dbReference>
<evidence type="ECO:0000256" key="3">
    <source>
        <dbReference type="ARBA" id="ARBA00008000"/>
    </source>
</evidence>
<dbReference type="InterPro" id="IPR006094">
    <property type="entry name" value="Oxid_FAD_bind_N"/>
</dbReference>
<comment type="catalytic activity">
    <reaction evidence="12">
        <text>(R)-malate + A = oxaloacetate + AH2</text>
        <dbReference type="Rhea" id="RHEA:67460"/>
        <dbReference type="ChEBI" id="CHEBI:13193"/>
        <dbReference type="ChEBI" id="CHEBI:15588"/>
        <dbReference type="ChEBI" id="CHEBI:16452"/>
        <dbReference type="ChEBI" id="CHEBI:17499"/>
    </reaction>
    <physiologicalReaction direction="left-to-right" evidence="12">
        <dbReference type="Rhea" id="RHEA:67461"/>
    </physiologicalReaction>
</comment>
<dbReference type="Gene3D" id="3.30.70.2190">
    <property type="match status" value="1"/>
</dbReference>
<dbReference type="GO" id="GO:0051990">
    <property type="term" value="F:(R)-2-hydroxyglutarate dehydrogenase activity"/>
    <property type="evidence" value="ECO:0007669"/>
    <property type="project" value="UniProtKB-EC"/>
</dbReference>
<keyword evidence="15" id="KW-1185">Reference proteome</keyword>
<dbReference type="SUPFAM" id="SSF56176">
    <property type="entry name" value="FAD-binding/transporter-associated domain-like"/>
    <property type="match status" value="1"/>
</dbReference>
<evidence type="ECO:0000313" key="14">
    <source>
        <dbReference type="EMBL" id="KAJ8929675.1"/>
    </source>
</evidence>
<dbReference type="PANTHER" id="PTHR43716:SF1">
    <property type="entry name" value="D-2-HYDROXYGLUTARATE DEHYDROGENASE, MITOCHONDRIAL"/>
    <property type="match status" value="1"/>
</dbReference>
<dbReference type="FunFam" id="3.30.43.10:FF:000011">
    <property type="entry name" value="D-lactate dehydrogenase (Cytochrome)"/>
    <property type="match status" value="1"/>
</dbReference>
<dbReference type="GO" id="GO:0005739">
    <property type="term" value="C:mitochondrion"/>
    <property type="evidence" value="ECO:0007669"/>
    <property type="project" value="TreeGrafter"/>
</dbReference>
<evidence type="ECO:0000256" key="9">
    <source>
        <dbReference type="ARBA" id="ARBA00039003"/>
    </source>
</evidence>
<dbReference type="Pfam" id="PF02913">
    <property type="entry name" value="FAD-oxidase_C"/>
    <property type="match status" value="1"/>
</dbReference>
<dbReference type="InterPro" id="IPR016167">
    <property type="entry name" value="FAD-bd_PCMH_sub1"/>
</dbReference>
<protein>
    <recommendedName>
        <fullName evidence="10">D-2-hydroxyglutarate dehydrogenase, mitochondrial</fullName>
        <ecNumber evidence="9">1.1.99.39</ecNumber>
    </recommendedName>
</protein>
<comment type="caution">
    <text evidence="14">The sequence shown here is derived from an EMBL/GenBank/DDBJ whole genome shotgun (WGS) entry which is preliminary data.</text>
</comment>
<dbReference type="Pfam" id="PF13843">
    <property type="entry name" value="DDE_Tnp_1_7"/>
    <property type="match status" value="1"/>
</dbReference>
<evidence type="ECO:0000256" key="12">
    <source>
        <dbReference type="ARBA" id="ARBA00049267"/>
    </source>
</evidence>
<evidence type="ECO:0000256" key="1">
    <source>
        <dbReference type="ARBA" id="ARBA00001974"/>
    </source>
</evidence>